<dbReference type="SUPFAM" id="SSF103473">
    <property type="entry name" value="MFS general substrate transporter"/>
    <property type="match status" value="1"/>
</dbReference>
<dbReference type="PANTHER" id="PTHR23507">
    <property type="entry name" value="ZGC:174356"/>
    <property type="match status" value="1"/>
</dbReference>
<feature type="transmembrane region" description="Helical" evidence="6">
    <location>
        <begin position="118"/>
        <end position="138"/>
    </location>
</feature>
<feature type="transmembrane region" description="Helical" evidence="6">
    <location>
        <begin position="150"/>
        <end position="170"/>
    </location>
</feature>
<dbReference type="CDD" id="cd06174">
    <property type="entry name" value="MFS"/>
    <property type="match status" value="1"/>
</dbReference>
<feature type="transmembrane region" description="Helical" evidence="6">
    <location>
        <begin position="464"/>
        <end position="483"/>
    </location>
</feature>
<feature type="compositionally biased region" description="Polar residues" evidence="5">
    <location>
        <begin position="280"/>
        <end position="294"/>
    </location>
</feature>
<organism evidence="7 8">
    <name type="scientific">Rhizodiscina lignyota</name>
    <dbReference type="NCBI Taxonomy" id="1504668"/>
    <lineage>
        <taxon>Eukaryota</taxon>
        <taxon>Fungi</taxon>
        <taxon>Dikarya</taxon>
        <taxon>Ascomycota</taxon>
        <taxon>Pezizomycotina</taxon>
        <taxon>Dothideomycetes</taxon>
        <taxon>Pleosporomycetidae</taxon>
        <taxon>Aulographales</taxon>
        <taxon>Rhizodiscinaceae</taxon>
        <taxon>Rhizodiscina</taxon>
    </lineage>
</organism>
<evidence type="ECO:0000256" key="1">
    <source>
        <dbReference type="ARBA" id="ARBA00004141"/>
    </source>
</evidence>
<keyword evidence="4 6" id="KW-0472">Membrane</keyword>
<feature type="transmembrane region" description="Helical" evidence="6">
    <location>
        <begin position="368"/>
        <end position="390"/>
    </location>
</feature>
<evidence type="ECO:0000256" key="6">
    <source>
        <dbReference type="SAM" id="Phobius"/>
    </source>
</evidence>
<name>A0A9P4MGR9_9PEZI</name>
<dbReference type="AlphaFoldDB" id="A0A9P4MGR9"/>
<feature type="transmembrane region" description="Helical" evidence="6">
    <location>
        <begin position="402"/>
        <end position="425"/>
    </location>
</feature>
<evidence type="ECO:0000256" key="5">
    <source>
        <dbReference type="SAM" id="MobiDB-lite"/>
    </source>
</evidence>
<evidence type="ECO:0000256" key="2">
    <source>
        <dbReference type="ARBA" id="ARBA00022692"/>
    </source>
</evidence>
<feature type="transmembrane region" description="Helical" evidence="6">
    <location>
        <begin position="176"/>
        <end position="202"/>
    </location>
</feature>
<dbReference type="GO" id="GO:0022857">
    <property type="term" value="F:transmembrane transporter activity"/>
    <property type="evidence" value="ECO:0007669"/>
    <property type="project" value="InterPro"/>
</dbReference>
<protein>
    <submittedName>
        <fullName evidence="7">MFS general substrate transporter</fullName>
    </submittedName>
</protein>
<feature type="transmembrane region" description="Helical" evidence="6">
    <location>
        <begin position="431"/>
        <end position="452"/>
    </location>
</feature>
<dbReference type="EMBL" id="ML978121">
    <property type="protein sequence ID" value="KAF2104754.1"/>
    <property type="molecule type" value="Genomic_DNA"/>
</dbReference>
<feature type="region of interest" description="Disordered" evidence="5">
    <location>
        <begin position="280"/>
        <end position="301"/>
    </location>
</feature>
<dbReference type="InterPro" id="IPR036259">
    <property type="entry name" value="MFS_trans_sf"/>
</dbReference>
<keyword evidence="2 6" id="KW-0812">Transmembrane</keyword>
<keyword evidence="3 6" id="KW-1133">Transmembrane helix</keyword>
<feature type="transmembrane region" description="Helical" evidence="6">
    <location>
        <begin position="319"/>
        <end position="348"/>
    </location>
</feature>
<evidence type="ECO:0000313" key="8">
    <source>
        <dbReference type="Proteomes" id="UP000799772"/>
    </source>
</evidence>
<proteinExistence type="predicted"/>
<dbReference type="PANTHER" id="PTHR23507:SF1">
    <property type="entry name" value="FI18259P1-RELATED"/>
    <property type="match status" value="1"/>
</dbReference>
<gene>
    <name evidence="7" type="ORF">NA57DRAFT_51559</name>
</gene>
<sequence>MEPVSNNGEQEPLLARKNSTDSLLSLESKADSIKGYRWLGFTTISPKYRWVPLLGCTIIFINEAEYFVKQVATMRAIEAMYCYEFYAARHSPLADLGKHIPETLCKDDSIQKQLAKSAGLIMFVRMLSAMIGAIPLGWVADRWGRKPVLILHKVNVCITCIVWVVLYLGFPRVPIWTLYLSGTPGLIGGNYDIGLAMLFASYSDVMPSATERASLFFLTTSMQYFAQTFCPSIGGWIMNLDGKGGTSHINLFASLALAILTALITIFMFPETVHESQGAKQSATAARSNATVEQDTTRQEGNRKRSFISAWMHGAYERFAGAVSGVGVVNILLLALSICFAATGIKAIDWYALVQYPVIKLHWTFPQAASVVSMEGFLMLIYFSIMLPALNRAAAAWLGSQLAQFVIMVCSSVLLTLGSLCIGFSNTSTVFITGVIVYLFGEGLPPATQAYIVSLVERSKVARVMATLSMASIFGKLAASILFPKVLAWGLDTRIDVLVGLPLFVSAGLRLKMAQKEDSNIA</sequence>
<dbReference type="Gene3D" id="1.20.1250.20">
    <property type="entry name" value="MFS general substrate transporter like domains"/>
    <property type="match status" value="1"/>
</dbReference>
<evidence type="ECO:0000313" key="7">
    <source>
        <dbReference type="EMBL" id="KAF2104754.1"/>
    </source>
</evidence>
<accession>A0A9P4MGR9</accession>
<feature type="transmembrane region" description="Helical" evidence="6">
    <location>
        <begin position="214"/>
        <end position="237"/>
    </location>
</feature>
<evidence type="ECO:0000256" key="4">
    <source>
        <dbReference type="ARBA" id="ARBA00023136"/>
    </source>
</evidence>
<dbReference type="InterPro" id="IPR011701">
    <property type="entry name" value="MFS"/>
</dbReference>
<dbReference type="GO" id="GO:0016020">
    <property type="term" value="C:membrane"/>
    <property type="evidence" value="ECO:0007669"/>
    <property type="project" value="UniProtKB-SubCell"/>
</dbReference>
<evidence type="ECO:0000256" key="3">
    <source>
        <dbReference type="ARBA" id="ARBA00022989"/>
    </source>
</evidence>
<keyword evidence="8" id="KW-1185">Reference proteome</keyword>
<feature type="transmembrane region" description="Helical" evidence="6">
    <location>
        <begin position="249"/>
        <end position="269"/>
    </location>
</feature>
<dbReference type="Proteomes" id="UP000799772">
    <property type="component" value="Unassembled WGS sequence"/>
</dbReference>
<dbReference type="Pfam" id="PF07690">
    <property type="entry name" value="MFS_1"/>
    <property type="match status" value="1"/>
</dbReference>
<comment type="caution">
    <text evidence="7">The sequence shown here is derived from an EMBL/GenBank/DDBJ whole genome shotgun (WGS) entry which is preliminary data.</text>
</comment>
<reference evidence="7" key="1">
    <citation type="journal article" date="2020" name="Stud. Mycol.">
        <title>101 Dothideomycetes genomes: a test case for predicting lifestyles and emergence of pathogens.</title>
        <authorList>
            <person name="Haridas S."/>
            <person name="Albert R."/>
            <person name="Binder M."/>
            <person name="Bloem J."/>
            <person name="Labutti K."/>
            <person name="Salamov A."/>
            <person name="Andreopoulos B."/>
            <person name="Baker S."/>
            <person name="Barry K."/>
            <person name="Bills G."/>
            <person name="Bluhm B."/>
            <person name="Cannon C."/>
            <person name="Castanera R."/>
            <person name="Culley D."/>
            <person name="Daum C."/>
            <person name="Ezra D."/>
            <person name="Gonzalez J."/>
            <person name="Henrissat B."/>
            <person name="Kuo A."/>
            <person name="Liang C."/>
            <person name="Lipzen A."/>
            <person name="Lutzoni F."/>
            <person name="Magnuson J."/>
            <person name="Mondo S."/>
            <person name="Nolan M."/>
            <person name="Ohm R."/>
            <person name="Pangilinan J."/>
            <person name="Park H.-J."/>
            <person name="Ramirez L."/>
            <person name="Alfaro M."/>
            <person name="Sun H."/>
            <person name="Tritt A."/>
            <person name="Yoshinaga Y."/>
            <person name="Zwiers L.-H."/>
            <person name="Turgeon B."/>
            <person name="Goodwin S."/>
            <person name="Spatafora J."/>
            <person name="Crous P."/>
            <person name="Grigoriev I."/>
        </authorList>
    </citation>
    <scope>NUCLEOTIDE SEQUENCE</scope>
    <source>
        <strain evidence="7">CBS 133067</strain>
    </source>
</reference>
<dbReference type="OrthoDB" id="194139at2759"/>
<comment type="subcellular location">
    <subcellularLocation>
        <location evidence="1">Membrane</location>
        <topology evidence="1">Multi-pass membrane protein</topology>
    </subcellularLocation>
</comment>